<accession>N1QDH6</accession>
<dbReference type="STRING" id="692275.N1QDH6"/>
<sequence>MIRTHLPRGYIWSAASEFQRTELFRDIVYEDAESIDHERLLPDSEDEFPLSERILKRQKIEQLASDFLDGEELSILSARLDATALVDALSWFFDRPKEVGQAIANADWDEGSQESWQDVDDDWDFLRKHCATRDIAHRHDDGMQNVVGPPSIEEEEEEEEVVVEARQSSCRRRKSQRLARISFGPSAAALRKAADLRNRKLRAAASNTVESIPQSCPRKIVENSQFEPESTISAEQDTLSDCGPSPTPAWTSAMWRSKGAFRPPRRPRPVLKAVDQDCSRDELGWSSFNSIPSHSARTRSAARVVAEREAGTQNSQNAAVTALISSAESVSSPVTESASRPCRDRDAVSTIDEQSGDASEQALAQSGYLAVPAVLESSGSQGDSQTRLLEQQGVLAKPRKSWATVNHGQVISIEQEAIPPRAIPGDATKDDAPPRTRASILQSARLNASKPRKARTAKSAGGTPMATVSQVKRRSDRRRSAPSESQKAADALQDLASDQQSHVSITRMQYNESAPAKNSSPFVYRKRTAKFENSSDEPGLEPVMPQKVPATVAAPAKALAKTPRRAVNFQSSDVNENFQDPRTPLVNEHINQLLPRNSTTGPRSRSLRSSLRQEMIASGAELSRADGDQSSQPQMTGSPGAEESPGEETVLAESFMEEDNTRNISILADSPQPGPEVQQQQQQLWPGTQAMLAQAQHELFTSPNKTDSALYLGDKSTPQVQSKNATGRRRRPLGGLSQEPMPSTQALLQDWQGWSSIKKPRQPGKRVSIVQSPTVDKCAPDLIASQPVQSFEDKARRRSSLRFSMSFSQDSPVRDWTDGPASGAPQSTALVPASFAEPNVASWPKPSGKVASSASFESSLLPMAVAARAQSATELNEAATTLAVSPLMDDDGTTVNCSFGVTPAAPVQSKQPDAEPTAVDSNAAPQSSPKGMSFRRSPVPVEVPQPLIEYEESLVGELSFGAPDVMGGDDLAASMPSYLMVQNAQAVVFTTEYDTQELMTTIGELAEDILGTAATISF</sequence>
<dbReference type="AlphaFoldDB" id="N1QDH6"/>
<reference evidence="2 3" key="1">
    <citation type="journal article" date="2012" name="PLoS Pathog.">
        <title>Diverse lifestyles and strategies of plant pathogenesis encoded in the genomes of eighteen Dothideomycetes fungi.</title>
        <authorList>
            <person name="Ohm R.A."/>
            <person name="Feau N."/>
            <person name="Henrissat B."/>
            <person name="Schoch C.L."/>
            <person name="Horwitz B.A."/>
            <person name="Barry K.W."/>
            <person name="Condon B.J."/>
            <person name="Copeland A.C."/>
            <person name="Dhillon B."/>
            <person name="Glaser F."/>
            <person name="Hesse C.N."/>
            <person name="Kosti I."/>
            <person name="LaButti K."/>
            <person name="Lindquist E.A."/>
            <person name="Lucas S."/>
            <person name="Salamov A.A."/>
            <person name="Bradshaw R.E."/>
            <person name="Ciuffetti L."/>
            <person name="Hamelin R.C."/>
            <person name="Kema G.H.J."/>
            <person name="Lawrence C."/>
            <person name="Scott J.A."/>
            <person name="Spatafora J.W."/>
            <person name="Turgeon B.G."/>
            <person name="de Wit P.J.G.M."/>
            <person name="Zhong S."/>
            <person name="Goodwin S.B."/>
            <person name="Grigoriev I.V."/>
        </authorList>
    </citation>
    <scope>NUCLEOTIDE SEQUENCE [LARGE SCALE GENOMIC DNA]</scope>
    <source>
        <strain evidence="2 3">SO2202</strain>
    </source>
</reference>
<gene>
    <name evidence="2" type="ORF">SEPMUDRAFT_158632</name>
</gene>
<feature type="region of interest" description="Disordered" evidence="1">
    <location>
        <begin position="705"/>
        <end position="742"/>
    </location>
</feature>
<proteinExistence type="predicted"/>
<feature type="region of interest" description="Disordered" evidence="1">
    <location>
        <begin position="554"/>
        <end position="649"/>
    </location>
</feature>
<evidence type="ECO:0000313" key="3">
    <source>
        <dbReference type="Proteomes" id="UP000016931"/>
    </source>
</evidence>
<protein>
    <submittedName>
        <fullName evidence="2">Uncharacterized protein</fullName>
    </submittedName>
</protein>
<feature type="compositionally biased region" description="Polar residues" evidence="1">
    <location>
        <begin position="568"/>
        <end position="580"/>
    </location>
</feature>
<feature type="compositionally biased region" description="Polar residues" evidence="1">
    <location>
        <begin position="225"/>
        <end position="239"/>
    </location>
</feature>
<evidence type="ECO:0000256" key="1">
    <source>
        <dbReference type="SAM" id="MobiDB-lite"/>
    </source>
</evidence>
<dbReference type="RefSeq" id="XP_016757577.1">
    <property type="nucleotide sequence ID" value="XM_016907799.1"/>
</dbReference>
<feature type="compositionally biased region" description="Polar residues" evidence="1">
    <location>
        <begin position="311"/>
        <end position="338"/>
    </location>
</feature>
<organism evidence="2 3">
    <name type="scientific">Sphaerulina musiva (strain SO2202)</name>
    <name type="common">Poplar stem canker fungus</name>
    <name type="synonym">Septoria musiva</name>
    <dbReference type="NCBI Taxonomy" id="692275"/>
    <lineage>
        <taxon>Eukaryota</taxon>
        <taxon>Fungi</taxon>
        <taxon>Dikarya</taxon>
        <taxon>Ascomycota</taxon>
        <taxon>Pezizomycotina</taxon>
        <taxon>Dothideomycetes</taxon>
        <taxon>Dothideomycetidae</taxon>
        <taxon>Mycosphaerellales</taxon>
        <taxon>Mycosphaerellaceae</taxon>
        <taxon>Sphaerulina</taxon>
    </lineage>
</organism>
<feature type="compositionally biased region" description="Low complexity" evidence="1">
    <location>
        <begin position="603"/>
        <end position="612"/>
    </location>
</feature>
<dbReference type="GeneID" id="27904936"/>
<feature type="region of interest" description="Disordered" evidence="1">
    <location>
        <begin position="441"/>
        <end position="501"/>
    </location>
</feature>
<feature type="region of interest" description="Disordered" evidence="1">
    <location>
        <begin position="416"/>
        <end position="435"/>
    </location>
</feature>
<dbReference type="eggNOG" id="ENOG502RM6T">
    <property type="taxonomic scope" value="Eukaryota"/>
</dbReference>
<dbReference type="OMA" id="WPGTQAM"/>
<feature type="compositionally biased region" description="Basic and acidic residues" evidence="1">
    <location>
        <begin position="274"/>
        <end position="283"/>
    </location>
</feature>
<feature type="compositionally biased region" description="Low complexity" evidence="1">
    <location>
        <begin position="485"/>
        <end position="501"/>
    </location>
</feature>
<feature type="region of interest" description="Disordered" evidence="1">
    <location>
        <begin position="904"/>
        <end position="938"/>
    </location>
</feature>
<dbReference type="Proteomes" id="UP000016931">
    <property type="component" value="Unassembled WGS sequence"/>
</dbReference>
<keyword evidence="3" id="KW-1185">Reference proteome</keyword>
<feature type="compositionally biased region" description="Polar residues" evidence="1">
    <location>
        <begin position="919"/>
        <end position="930"/>
    </location>
</feature>
<dbReference type="HOGENOM" id="CLU_296496_0_0_1"/>
<evidence type="ECO:0000313" key="2">
    <source>
        <dbReference type="EMBL" id="EMF09456.1"/>
    </source>
</evidence>
<dbReference type="OrthoDB" id="5419922at2759"/>
<feature type="region of interest" description="Disordered" evidence="1">
    <location>
        <begin position="225"/>
        <end position="346"/>
    </location>
</feature>
<feature type="compositionally biased region" description="Polar residues" evidence="1">
    <location>
        <begin position="716"/>
        <end position="725"/>
    </location>
</feature>
<dbReference type="EMBL" id="KB456269">
    <property type="protein sequence ID" value="EMF09456.1"/>
    <property type="molecule type" value="Genomic_DNA"/>
</dbReference>
<name>N1QDH6_SPHMS</name>